<protein>
    <submittedName>
        <fullName evidence="1">Uncharacterized protein</fullName>
    </submittedName>
</protein>
<organism evidence="1">
    <name type="scientific">Rhizophora mucronata</name>
    <name type="common">Asiatic mangrove</name>
    <dbReference type="NCBI Taxonomy" id="61149"/>
    <lineage>
        <taxon>Eukaryota</taxon>
        <taxon>Viridiplantae</taxon>
        <taxon>Streptophyta</taxon>
        <taxon>Embryophyta</taxon>
        <taxon>Tracheophyta</taxon>
        <taxon>Spermatophyta</taxon>
        <taxon>Magnoliopsida</taxon>
        <taxon>eudicotyledons</taxon>
        <taxon>Gunneridae</taxon>
        <taxon>Pentapetalae</taxon>
        <taxon>rosids</taxon>
        <taxon>fabids</taxon>
        <taxon>Malpighiales</taxon>
        <taxon>Rhizophoraceae</taxon>
        <taxon>Rhizophora</taxon>
    </lineage>
</organism>
<reference evidence="1" key="1">
    <citation type="submission" date="2018-02" db="EMBL/GenBank/DDBJ databases">
        <title>Rhizophora mucronata_Transcriptome.</title>
        <authorList>
            <person name="Meera S.P."/>
            <person name="Sreeshan A."/>
            <person name="Augustine A."/>
        </authorList>
    </citation>
    <scope>NUCLEOTIDE SEQUENCE</scope>
    <source>
        <tissue evidence="1">Leaf</tissue>
    </source>
</reference>
<proteinExistence type="predicted"/>
<sequence length="87" mass="9567">MGLNIQTVIENLTAHFFNCETLRDQVIKGPTWLGRLGRGCAGDPVGAGNEVLTGSEEDRGQSNDILDKVEEFPMRAVRENKGFELGF</sequence>
<dbReference type="AlphaFoldDB" id="A0A2P2QIL9"/>
<accession>A0A2P2QIL9</accession>
<name>A0A2P2QIL9_RHIMU</name>
<evidence type="ECO:0000313" key="1">
    <source>
        <dbReference type="EMBL" id="MBX66852.1"/>
    </source>
</evidence>
<dbReference type="EMBL" id="GGEC01086368">
    <property type="protein sequence ID" value="MBX66852.1"/>
    <property type="molecule type" value="Transcribed_RNA"/>
</dbReference>